<keyword evidence="3" id="KW-1185">Reference proteome</keyword>
<protein>
    <submittedName>
        <fullName evidence="2">Com family DNA-binding transcriptional regulator</fullName>
    </submittedName>
</protein>
<dbReference type="RefSeq" id="WP_377008013.1">
    <property type="nucleotide sequence ID" value="NZ_JBHSLV010000019.1"/>
</dbReference>
<feature type="compositionally biased region" description="Basic and acidic residues" evidence="1">
    <location>
        <begin position="41"/>
        <end position="50"/>
    </location>
</feature>
<feature type="compositionally biased region" description="Low complexity" evidence="1">
    <location>
        <begin position="57"/>
        <end position="75"/>
    </location>
</feature>
<evidence type="ECO:0000256" key="1">
    <source>
        <dbReference type="SAM" id="MobiDB-lite"/>
    </source>
</evidence>
<reference evidence="3" key="1">
    <citation type="journal article" date="2019" name="Int. J. Syst. Evol. Microbiol.">
        <title>The Global Catalogue of Microorganisms (GCM) 10K type strain sequencing project: providing services to taxonomists for standard genome sequencing and annotation.</title>
        <authorList>
            <consortium name="The Broad Institute Genomics Platform"/>
            <consortium name="The Broad Institute Genome Sequencing Center for Infectious Disease"/>
            <person name="Wu L."/>
            <person name="Ma J."/>
        </authorList>
    </citation>
    <scope>NUCLEOTIDE SEQUENCE [LARGE SCALE GENOMIC DNA]</scope>
    <source>
        <strain evidence="3">CGMCC 1.16326</strain>
    </source>
</reference>
<evidence type="ECO:0000313" key="3">
    <source>
        <dbReference type="Proteomes" id="UP001596104"/>
    </source>
</evidence>
<sequence>MRCAKCEALLFRMTARALAGRVEIKCRRCGALNIFRAAEPSPERHGERLPGDAPCHASSAAKSAPQPSIAATPLR</sequence>
<comment type="caution">
    <text evidence="2">The sequence shown here is derived from an EMBL/GenBank/DDBJ whole genome shotgun (WGS) entry which is preliminary data.</text>
</comment>
<keyword evidence="2" id="KW-0238">DNA-binding</keyword>
<dbReference type="EMBL" id="JBHSLV010000019">
    <property type="protein sequence ID" value="MFC5393085.1"/>
    <property type="molecule type" value="Genomic_DNA"/>
</dbReference>
<name>A0ABW0H7X6_9HYPH</name>
<gene>
    <name evidence="2" type="ORF">ACFPPC_10620</name>
</gene>
<accession>A0ABW0H7X6</accession>
<organism evidence="2 3">
    <name type="scientific">Bosea vestrisii</name>
    <dbReference type="NCBI Taxonomy" id="151416"/>
    <lineage>
        <taxon>Bacteria</taxon>
        <taxon>Pseudomonadati</taxon>
        <taxon>Pseudomonadota</taxon>
        <taxon>Alphaproteobacteria</taxon>
        <taxon>Hyphomicrobiales</taxon>
        <taxon>Boseaceae</taxon>
        <taxon>Bosea</taxon>
    </lineage>
</organism>
<dbReference type="GO" id="GO:0003677">
    <property type="term" value="F:DNA binding"/>
    <property type="evidence" value="ECO:0007669"/>
    <property type="project" value="UniProtKB-KW"/>
</dbReference>
<feature type="region of interest" description="Disordered" evidence="1">
    <location>
        <begin position="40"/>
        <end position="75"/>
    </location>
</feature>
<dbReference type="Proteomes" id="UP001596104">
    <property type="component" value="Unassembled WGS sequence"/>
</dbReference>
<dbReference type="Pfam" id="PF10122">
    <property type="entry name" value="Zn_ribbon_Com"/>
    <property type="match status" value="1"/>
</dbReference>
<dbReference type="InterPro" id="IPR019294">
    <property type="entry name" value="Translation_reg_Com"/>
</dbReference>
<evidence type="ECO:0000313" key="2">
    <source>
        <dbReference type="EMBL" id="MFC5393085.1"/>
    </source>
</evidence>
<proteinExistence type="predicted"/>